<gene>
    <name evidence="1" type="ORF">PI95_004545</name>
</gene>
<organism evidence="1 2">
    <name type="scientific">Hassallia byssoidea VB512170</name>
    <dbReference type="NCBI Taxonomy" id="1304833"/>
    <lineage>
        <taxon>Bacteria</taxon>
        <taxon>Bacillati</taxon>
        <taxon>Cyanobacteriota</taxon>
        <taxon>Cyanophyceae</taxon>
        <taxon>Nostocales</taxon>
        <taxon>Tolypothrichaceae</taxon>
        <taxon>Hassallia</taxon>
    </lineage>
</organism>
<protein>
    <submittedName>
        <fullName evidence="1">Uncharacterized protein</fullName>
    </submittedName>
</protein>
<dbReference type="AlphaFoldDB" id="A0A846H5J3"/>
<evidence type="ECO:0000313" key="2">
    <source>
        <dbReference type="Proteomes" id="UP000031549"/>
    </source>
</evidence>
<proteinExistence type="predicted"/>
<dbReference type="RefSeq" id="WP_039743642.1">
    <property type="nucleotide sequence ID" value="NZ_JTCM02000006.1"/>
</dbReference>
<dbReference type="Proteomes" id="UP000031549">
    <property type="component" value="Unassembled WGS sequence"/>
</dbReference>
<accession>A0A846H5J3</accession>
<dbReference type="EMBL" id="JTCM02000006">
    <property type="protein sequence ID" value="NEU71860.1"/>
    <property type="molecule type" value="Genomic_DNA"/>
</dbReference>
<evidence type="ECO:0000313" key="1">
    <source>
        <dbReference type="EMBL" id="NEU71860.1"/>
    </source>
</evidence>
<sequence>MTQLFNFESYVECCQYARLFHQSPEQFIPQDGDLPRAYKAFLQNYATHPYLPEPIISANHPQELTINQTTLDYLSIGTKLTQGEKQRLFIIRDTVDLMTLSMSNLLEHKDGYLYSSAYYYWNYYSQIWQHKLTKPLVFVDLDNFVSDRLIPINFSRLDNSPYQIPILNTKKTIFIDSGYNSIESYNSICQSIARRILADNFQAIAQNYDTVNHLANYLQKTSFFQIIQPYINQECFDFIIEILYNSQIFYKKVTLSIAIIADIVSKQINIQYLKQLANTHPEYQFALISQYNIFPHIQQLLPFICLNPRFQQFNQIWQEKSKLNFPLFAIYLDEIEFAIGITDEQGQKSKQWIQLSNQKDAISYEGKPTVLIGCIPSKNQNFFRIPQKNKTAKLPIKVNGNDYCINNVPQDYNIEIQNSQKTEDVCIRIEFHLQPGSFPELKVTDLEGKYKITASLTDRRKLSYSYIPHEKIISTRQQESLAQINRLKTRNELEFQECLVHINGELENLGISKSSNRPINYATLKDLLKKACEQIHKSNNRPDMLKSIDADSDEAVVSNLRAKLKNQSLHKIIDIICELFNSNTHRKLNLIQQGFLLEAIKFTGKLYNFSQYLLPNNLFEPIIFSRAKKVTYLNLENEYLQCLARVAINEELQRQYFSCFNSYYKLEKSQYLWGYGRILLWYYNFDAVNLVNFRAHFTAIMEYLLNKSPSEFEYQYKQNAFLSLLYLLSFRANDKSFCQHNYEEMRMAERVISHFSKDRIILKQVSQEKPLNQFFQEMIKGTITEDDLGNLLHG</sequence>
<keyword evidence="2" id="KW-1185">Reference proteome</keyword>
<name>A0A846H5J3_9CYAN</name>
<reference evidence="1 2" key="1">
    <citation type="journal article" date="2015" name="Genome Announc.">
        <title>Draft Genome Sequence of Cyanobacterium Hassallia byssoidea Strain VB512170, Isolated from Monuments in India.</title>
        <authorList>
            <person name="Singh D."/>
            <person name="Chandrababunaidu M.M."/>
            <person name="Panda A."/>
            <person name="Sen D."/>
            <person name="Bhattacharyya S."/>
            <person name="Adhikary S.P."/>
            <person name="Tripathy S."/>
        </authorList>
    </citation>
    <scope>NUCLEOTIDE SEQUENCE [LARGE SCALE GENOMIC DNA]</scope>
    <source>
        <strain evidence="1 2">VB512170</strain>
    </source>
</reference>
<comment type="caution">
    <text evidence="1">The sequence shown here is derived from an EMBL/GenBank/DDBJ whole genome shotgun (WGS) entry which is preliminary data.</text>
</comment>